<dbReference type="GO" id="GO:0046983">
    <property type="term" value="F:protein dimerization activity"/>
    <property type="evidence" value="ECO:0007669"/>
    <property type="project" value="InterPro"/>
</dbReference>
<dbReference type="GO" id="GO:0005634">
    <property type="term" value="C:nucleus"/>
    <property type="evidence" value="ECO:0007669"/>
    <property type="project" value="UniProtKB-SubCell"/>
</dbReference>
<dbReference type="PANTHER" id="PTHR11945">
    <property type="entry name" value="MADS BOX PROTEIN"/>
    <property type="match status" value="1"/>
</dbReference>
<evidence type="ECO:0000259" key="6">
    <source>
        <dbReference type="PROSITE" id="PS50066"/>
    </source>
</evidence>
<evidence type="ECO:0000313" key="7">
    <source>
        <dbReference type="EMBL" id="KAK3003548.1"/>
    </source>
</evidence>
<dbReference type="PROSITE" id="PS50066">
    <property type="entry name" value="MADS_BOX_2"/>
    <property type="match status" value="1"/>
</dbReference>
<dbReference type="EMBL" id="JAVXUP010002400">
    <property type="protein sequence ID" value="KAK3003548.1"/>
    <property type="molecule type" value="Genomic_DNA"/>
</dbReference>
<dbReference type="Pfam" id="PF00319">
    <property type="entry name" value="SRF-TF"/>
    <property type="match status" value="1"/>
</dbReference>
<keyword evidence="5" id="KW-0539">Nucleus</keyword>
<dbReference type="GO" id="GO:0000981">
    <property type="term" value="F:DNA-binding transcription factor activity, RNA polymerase II-specific"/>
    <property type="evidence" value="ECO:0007669"/>
    <property type="project" value="InterPro"/>
</dbReference>
<accession>A0AA88V901</accession>
<dbReference type="Gene3D" id="3.40.1810.10">
    <property type="entry name" value="Transcription factor, MADS-box"/>
    <property type="match status" value="1"/>
</dbReference>
<dbReference type="SUPFAM" id="SSF55455">
    <property type="entry name" value="SRF-like"/>
    <property type="match status" value="1"/>
</dbReference>
<comment type="caution">
    <text evidence="7">The sequence shown here is derived from an EMBL/GenBank/DDBJ whole genome shotgun (WGS) entry which is preliminary data.</text>
</comment>
<comment type="subcellular location">
    <subcellularLocation>
        <location evidence="1">Nucleus</location>
    </subcellularLocation>
</comment>
<dbReference type="InterPro" id="IPR002100">
    <property type="entry name" value="TF_MADSbox"/>
</dbReference>
<keyword evidence="3" id="KW-0238">DNA-binding</keyword>
<protein>
    <recommendedName>
        <fullName evidence="6">MADS-box domain-containing protein</fullName>
    </recommendedName>
</protein>
<name>A0AA88V901_9ASTE</name>
<sequence length="231" mass="26158">MSPYPTGASLRAMTSSWWWHGSGVASIVALKVDDFTVEFDYKLANHQPSKKALGSLFTPKIMVRKKVNYQFIADECARRRTFKKRKVGLLKKASELQTLCGVETCAIIRNSSDSYPEVWPSPHDASQVVERFRDLPPEKQTYNMMDGEILLQKNIAMLKGKSVKEEKKSRGIQIEQFMRQFLIDESLDDINIVEDLKDLNLLLDDSIELVEKRVEDLTHSSSTPAAMGTGS</sequence>
<dbReference type="InterPro" id="IPR033897">
    <property type="entry name" value="SRF-like_MADS-box"/>
</dbReference>
<dbReference type="PRINTS" id="PR00404">
    <property type="entry name" value="MADSDOMAIN"/>
</dbReference>
<evidence type="ECO:0000256" key="5">
    <source>
        <dbReference type="ARBA" id="ARBA00023242"/>
    </source>
</evidence>
<proteinExistence type="predicted"/>
<dbReference type="GO" id="GO:0045944">
    <property type="term" value="P:positive regulation of transcription by RNA polymerase II"/>
    <property type="evidence" value="ECO:0007669"/>
    <property type="project" value="InterPro"/>
</dbReference>
<dbReference type="CDD" id="cd00266">
    <property type="entry name" value="MADS_SRF_like"/>
    <property type="match status" value="1"/>
</dbReference>
<dbReference type="GO" id="GO:0000978">
    <property type="term" value="F:RNA polymerase II cis-regulatory region sequence-specific DNA binding"/>
    <property type="evidence" value="ECO:0007669"/>
    <property type="project" value="TreeGrafter"/>
</dbReference>
<dbReference type="SMART" id="SM00432">
    <property type="entry name" value="MADS"/>
    <property type="match status" value="1"/>
</dbReference>
<dbReference type="AlphaFoldDB" id="A0AA88V901"/>
<evidence type="ECO:0000256" key="2">
    <source>
        <dbReference type="ARBA" id="ARBA00023015"/>
    </source>
</evidence>
<dbReference type="InterPro" id="IPR036879">
    <property type="entry name" value="TF_MADSbox_sf"/>
</dbReference>
<keyword evidence="8" id="KW-1185">Reference proteome</keyword>
<gene>
    <name evidence="7" type="ORF">RJ639_019483</name>
</gene>
<keyword evidence="4" id="KW-0804">Transcription</keyword>
<evidence type="ECO:0000313" key="8">
    <source>
        <dbReference type="Proteomes" id="UP001188597"/>
    </source>
</evidence>
<reference evidence="7" key="1">
    <citation type="submission" date="2022-12" db="EMBL/GenBank/DDBJ databases">
        <title>Draft genome assemblies for two species of Escallonia (Escalloniales).</title>
        <authorList>
            <person name="Chanderbali A."/>
            <person name="Dervinis C."/>
            <person name="Anghel I."/>
            <person name="Soltis D."/>
            <person name="Soltis P."/>
            <person name="Zapata F."/>
        </authorList>
    </citation>
    <scope>NUCLEOTIDE SEQUENCE</scope>
    <source>
        <strain evidence="7">UCBG64.0493</strain>
        <tissue evidence="7">Leaf</tissue>
    </source>
</reference>
<evidence type="ECO:0000256" key="4">
    <source>
        <dbReference type="ARBA" id="ARBA00023163"/>
    </source>
</evidence>
<keyword evidence="2" id="KW-0805">Transcription regulation</keyword>
<organism evidence="7 8">
    <name type="scientific">Escallonia herrerae</name>
    <dbReference type="NCBI Taxonomy" id="1293975"/>
    <lineage>
        <taxon>Eukaryota</taxon>
        <taxon>Viridiplantae</taxon>
        <taxon>Streptophyta</taxon>
        <taxon>Embryophyta</taxon>
        <taxon>Tracheophyta</taxon>
        <taxon>Spermatophyta</taxon>
        <taxon>Magnoliopsida</taxon>
        <taxon>eudicotyledons</taxon>
        <taxon>Gunneridae</taxon>
        <taxon>Pentapetalae</taxon>
        <taxon>asterids</taxon>
        <taxon>campanulids</taxon>
        <taxon>Escalloniales</taxon>
        <taxon>Escalloniaceae</taxon>
        <taxon>Escallonia</taxon>
    </lineage>
</organism>
<evidence type="ECO:0000256" key="3">
    <source>
        <dbReference type="ARBA" id="ARBA00023125"/>
    </source>
</evidence>
<evidence type="ECO:0000256" key="1">
    <source>
        <dbReference type="ARBA" id="ARBA00004123"/>
    </source>
</evidence>
<feature type="domain" description="MADS-box" evidence="6">
    <location>
        <begin position="62"/>
        <end position="112"/>
    </location>
</feature>
<dbReference type="PANTHER" id="PTHR11945:SF387">
    <property type="entry name" value="AGAMOUS-LIKE MADS-BOX PROTEIN AGL80"/>
    <property type="match status" value="1"/>
</dbReference>
<dbReference type="Proteomes" id="UP001188597">
    <property type="component" value="Unassembled WGS sequence"/>
</dbReference>